<evidence type="ECO:0000256" key="1">
    <source>
        <dbReference type="ARBA" id="ARBA00022705"/>
    </source>
</evidence>
<sequence>MTPSLHPVDSHSDTPSDLAEFIRPLPHSIEAEQHVLGAVMLSPLALPDVRALLDGSEFYRPGHRIIWDGVIGLADRGAPFEPVAVATAIDARELAKVGGAPYLHTLISQVPSATNAAYYAQLVRSLAYARRVIETGTRLMQLGYGANSDTESDFRGAVAAEVAALAAVDAQGWPTPAPLSATPDLPTFPVWAFPDWLGEYVARLAEVTQTPADLAGSLALAVLGVAAGGKVWVQGPAWTEPTNLFMLVVLPPGNRKSEVYKHMTAPIRAAESVLVEQAKPVIAEAVIARRVAEAHAEKTEKAAASAIDATQQAAALDEATTARLALDEATVPAEPCLFSDDATVERLTSHLSEQGGRFAILSPEGEVFSIAAGRYSGAPNFAVLKSGHAGEEMRIDRMGRPSERIPAATITLGICTQPGVLTRLGETPQFLEQGLLGRLLYSVPKSLLGYRDPNPEPIPPHITDTYRANVTALVLSLHGLSDPATLLFSPDAEAAALALLTETEPRFRPGTGDLAHMTDWGGKYVGAVLRIAALLHLAEHFRAGWDRPISLATFQNARQIGEYFTVHAQAAYDAIGADPAVADARALLEWIQRTATTQFGARDVLSSLRRFKKVTDLDPGLRILESHGWTRRIPTPPKTGRGRKAGPVYETHPDATSGTR</sequence>
<dbReference type="InterPro" id="IPR007693">
    <property type="entry name" value="DNA_helicase_DnaB-like_N"/>
</dbReference>
<dbReference type="InterPro" id="IPR025048">
    <property type="entry name" value="DUF3987"/>
</dbReference>
<feature type="domain" description="DNA helicase DnaB-like N-terminal" evidence="4">
    <location>
        <begin position="25"/>
        <end position="124"/>
    </location>
</feature>
<reference evidence="5" key="1">
    <citation type="submission" date="2019-12" db="EMBL/GenBank/DDBJ databases">
        <title>Actinomadura physcomitrii sp. nov., a novel actinomycete isolated from moss [Physcomitrium sphaericum (Ludw) Fuernr].</title>
        <authorList>
            <person name="Zhuang X."/>
        </authorList>
    </citation>
    <scope>NUCLEOTIDE SEQUENCE [LARGE SCALE GENOMIC DNA]</scope>
    <source>
        <strain evidence="5">LD22</strain>
    </source>
</reference>
<keyword evidence="2" id="KW-0238">DNA-binding</keyword>
<dbReference type="GO" id="GO:0003678">
    <property type="term" value="F:DNA helicase activity"/>
    <property type="evidence" value="ECO:0007669"/>
    <property type="project" value="InterPro"/>
</dbReference>
<dbReference type="Proteomes" id="UP000462055">
    <property type="component" value="Unassembled WGS sequence"/>
</dbReference>
<dbReference type="PANTHER" id="PTHR30153">
    <property type="entry name" value="REPLICATIVE DNA HELICASE DNAB"/>
    <property type="match status" value="1"/>
</dbReference>
<evidence type="ECO:0000313" key="5">
    <source>
        <dbReference type="EMBL" id="MWA01324.1"/>
    </source>
</evidence>
<keyword evidence="6" id="KW-1185">Reference proteome</keyword>
<proteinExistence type="predicted"/>
<dbReference type="Pfam" id="PF00772">
    <property type="entry name" value="DnaB"/>
    <property type="match status" value="1"/>
</dbReference>
<dbReference type="SUPFAM" id="SSF48024">
    <property type="entry name" value="N-terminal domain of DnaB helicase"/>
    <property type="match status" value="1"/>
</dbReference>
<evidence type="ECO:0000313" key="6">
    <source>
        <dbReference type="Proteomes" id="UP000462055"/>
    </source>
</evidence>
<gene>
    <name evidence="5" type="ORF">F8568_013205</name>
</gene>
<organism evidence="5 6">
    <name type="scientific">Actinomadura physcomitrii</name>
    <dbReference type="NCBI Taxonomy" id="2650748"/>
    <lineage>
        <taxon>Bacteria</taxon>
        <taxon>Bacillati</taxon>
        <taxon>Actinomycetota</taxon>
        <taxon>Actinomycetes</taxon>
        <taxon>Streptosporangiales</taxon>
        <taxon>Thermomonosporaceae</taxon>
        <taxon>Actinomadura</taxon>
    </lineage>
</organism>
<evidence type="ECO:0000256" key="2">
    <source>
        <dbReference type="ARBA" id="ARBA00023125"/>
    </source>
</evidence>
<dbReference type="GO" id="GO:0005829">
    <property type="term" value="C:cytosol"/>
    <property type="evidence" value="ECO:0007669"/>
    <property type="project" value="TreeGrafter"/>
</dbReference>
<dbReference type="PANTHER" id="PTHR30153:SF2">
    <property type="entry name" value="REPLICATIVE DNA HELICASE"/>
    <property type="match status" value="1"/>
</dbReference>
<dbReference type="Gene3D" id="1.10.860.10">
    <property type="entry name" value="DNAb Helicase, Chain A"/>
    <property type="match status" value="1"/>
</dbReference>
<dbReference type="EMBL" id="WBMS02000009">
    <property type="protein sequence ID" value="MWA01324.1"/>
    <property type="molecule type" value="Genomic_DNA"/>
</dbReference>
<dbReference type="GO" id="GO:0005524">
    <property type="term" value="F:ATP binding"/>
    <property type="evidence" value="ECO:0007669"/>
    <property type="project" value="InterPro"/>
</dbReference>
<evidence type="ECO:0000256" key="3">
    <source>
        <dbReference type="SAM" id="MobiDB-lite"/>
    </source>
</evidence>
<dbReference type="Pfam" id="PF13148">
    <property type="entry name" value="DUF3987"/>
    <property type="match status" value="1"/>
</dbReference>
<dbReference type="AlphaFoldDB" id="A0A6I4MAP9"/>
<accession>A0A6I4MAP9</accession>
<keyword evidence="1" id="KW-0235">DNA replication</keyword>
<dbReference type="InterPro" id="IPR036185">
    <property type="entry name" value="DNA_heli_DnaB-like_N_sf"/>
</dbReference>
<feature type="region of interest" description="Disordered" evidence="3">
    <location>
        <begin position="630"/>
        <end position="660"/>
    </location>
</feature>
<evidence type="ECO:0000259" key="4">
    <source>
        <dbReference type="Pfam" id="PF00772"/>
    </source>
</evidence>
<dbReference type="GO" id="GO:0006260">
    <property type="term" value="P:DNA replication"/>
    <property type="evidence" value="ECO:0007669"/>
    <property type="project" value="UniProtKB-KW"/>
</dbReference>
<name>A0A6I4MAP9_9ACTN</name>
<dbReference type="GO" id="GO:0003677">
    <property type="term" value="F:DNA binding"/>
    <property type="evidence" value="ECO:0007669"/>
    <property type="project" value="UniProtKB-KW"/>
</dbReference>
<protein>
    <submittedName>
        <fullName evidence="5">DUF3987 domain-containing protein</fullName>
    </submittedName>
</protein>
<dbReference type="RefSeq" id="WP_151593840.1">
    <property type="nucleotide sequence ID" value="NZ_WBMS02000009.1"/>
</dbReference>
<dbReference type="InterPro" id="IPR016136">
    <property type="entry name" value="DNA_helicase_N/primase_C"/>
</dbReference>
<comment type="caution">
    <text evidence="5">The sequence shown here is derived from an EMBL/GenBank/DDBJ whole genome shotgun (WGS) entry which is preliminary data.</text>
</comment>